<sequence length="121" mass="13586">MTSGRYQHLAPPSKVAKVNRLRFFGHILRRPADRLVQRVLRSSSEYGIATNGLILCKLSQKIEKVRQSCVQGRHILAKMRVIASGDDISPPIKSRLVVFNGAPFAQIFAIQLFLRRPSGFS</sequence>
<organism evidence="1 2">
    <name type="scientific">Necator americanus</name>
    <name type="common">Human hookworm</name>
    <dbReference type="NCBI Taxonomy" id="51031"/>
    <lineage>
        <taxon>Eukaryota</taxon>
        <taxon>Metazoa</taxon>
        <taxon>Ecdysozoa</taxon>
        <taxon>Nematoda</taxon>
        <taxon>Chromadorea</taxon>
        <taxon>Rhabditida</taxon>
        <taxon>Rhabditina</taxon>
        <taxon>Rhabditomorpha</taxon>
        <taxon>Strongyloidea</taxon>
        <taxon>Ancylostomatidae</taxon>
        <taxon>Bunostominae</taxon>
        <taxon>Necator</taxon>
    </lineage>
</organism>
<reference evidence="1 2" key="1">
    <citation type="submission" date="2023-08" db="EMBL/GenBank/DDBJ databases">
        <title>A Necator americanus chromosomal reference genome.</title>
        <authorList>
            <person name="Ilik V."/>
            <person name="Petrzelkova K.J."/>
            <person name="Pardy F."/>
            <person name="Fuh T."/>
            <person name="Niatou-Singa F.S."/>
            <person name="Gouil Q."/>
            <person name="Baker L."/>
            <person name="Ritchie M.E."/>
            <person name="Jex A.R."/>
            <person name="Gazzola D."/>
            <person name="Li H."/>
            <person name="Toshio Fujiwara R."/>
            <person name="Zhan B."/>
            <person name="Aroian R.V."/>
            <person name="Pafco B."/>
            <person name="Schwarz E.M."/>
        </authorList>
    </citation>
    <scope>NUCLEOTIDE SEQUENCE [LARGE SCALE GENOMIC DNA]</scope>
    <source>
        <strain evidence="1 2">Aroian</strain>
        <tissue evidence="1">Whole animal</tissue>
    </source>
</reference>
<comment type="caution">
    <text evidence="1">The sequence shown here is derived from an EMBL/GenBank/DDBJ whole genome shotgun (WGS) entry which is preliminary data.</text>
</comment>
<evidence type="ECO:0000313" key="2">
    <source>
        <dbReference type="Proteomes" id="UP001303046"/>
    </source>
</evidence>
<keyword evidence="2" id="KW-1185">Reference proteome</keyword>
<name>A0ABR1EEJ5_NECAM</name>
<evidence type="ECO:0000313" key="1">
    <source>
        <dbReference type="EMBL" id="KAK6760366.1"/>
    </source>
</evidence>
<gene>
    <name evidence="1" type="primary">Necator_chrX.g21890</name>
    <name evidence="1" type="ORF">RB195_021729</name>
</gene>
<accession>A0ABR1EEJ5</accession>
<dbReference type="Proteomes" id="UP001303046">
    <property type="component" value="Unassembled WGS sequence"/>
</dbReference>
<proteinExistence type="predicted"/>
<protein>
    <submittedName>
        <fullName evidence="1">Uncharacterized protein</fullName>
    </submittedName>
</protein>
<dbReference type="EMBL" id="JAVFWL010000006">
    <property type="protein sequence ID" value="KAK6760366.1"/>
    <property type="molecule type" value="Genomic_DNA"/>
</dbReference>